<sequence length="104" mass="11565">MLKLHNALKYSKKKKVTLFFNNSIEALRQLRKARDELKGKGVNAESIESAIFQLASVHKPGLDFFKHKTNIGTIKMVMLVFGPFILLIGAAMVSLAKLVLNSGH</sequence>
<evidence type="ECO:0000256" key="1">
    <source>
        <dbReference type="SAM" id="Phobius"/>
    </source>
</evidence>
<evidence type="ECO:0000313" key="2">
    <source>
        <dbReference type="EMBL" id="STE53288.1"/>
    </source>
</evidence>
<keyword evidence="1" id="KW-0472">Membrane</keyword>
<organism evidence="2 3">
    <name type="scientific">Edwardsiella hoshinae</name>
    <dbReference type="NCBI Taxonomy" id="93378"/>
    <lineage>
        <taxon>Bacteria</taxon>
        <taxon>Pseudomonadati</taxon>
        <taxon>Pseudomonadota</taxon>
        <taxon>Gammaproteobacteria</taxon>
        <taxon>Enterobacterales</taxon>
        <taxon>Hafniaceae</taxon>
        <taxon>Edwardsiella</taxon>
    </lineage>
</organism>
<dbReference type="EMBL" id="UFXZ01000002">
    <property type="protein sequence ID" value="STE53288.1"/>
    <property type="molecule type" value="Genomic_DNA"/>
</dbReference>
<keyword evidence="1" id="KW-0812">Transmembrane</keyword>
<gene>
    <name evidence="2" type="ORF">NCTC12121_03573</name>
</gene>
<dbReference type="Proteomes" id="UP000255248">
    <property type="component" value="Unassembled WGS sequence"/>
</dbReference>
<keyword evidence="1" id="KW-1133">Transmembrane helix</keyword>
<dbReference type="AlphaFoldDB" id="A0A376J489"/>
<accession>A0A376J489</accession>
<evidence type="ECO:0000313" key="3">
    <source>
        <dbReference type="Proteomes" id="UP000255248"/>
    </source>
</evidence>
<feature type="transmembrane region" description="Helical" evidence="1">
    <location>
        <begin position="76"/>
        <end position="100"/>
    </location>
</feature>
<protein>
    <submittedName>
        <fullName evidence="2">Uncharacterized protein</fullName>
    </submittedName>
</protein>
<proteinExistence type="predicted"/>
<name>A0A376J489_9GAMM</name>
<reference evidence="2 3" key="1">
    <citation type="submission" date="2018-06" db="EMBL/GenBank/DDBJ databases">
        <authorList>
            <consortium name="Pathogen Informatics"/>
            <person name="Doyle S."/>
        </authorList>
    </citation>
    <scope>NUCLEOTIDE SEQUENCE [LARGE SCALE GENOMIC DNA]</scope>
    <source>
        <strain evidence="2 3">NCTC12121</strain>
    </source>
</reference>